<reference evidence="2" key="1">
    <citation type="journal article" date="2020" name="Nature">
        <title>Giant virus diversity and host interactions through global metagenomics.</title>
        <authorList>
            <person name="Schulz F."/>
            <person name="Roux S."/>
            <person name="Paez-Espino D."/>
            <person name="Jungbluth S."/>
            <person name="Walsh D.A."/>
            <person name="Denef V.J."/>
            <person name="McMahon K.D."/>
            <person name="Konstantinidis K.T."/>
            <person name="Eloe-Fadrosh E.A."/>
            <person name="Kyrpides N.C."/>
            <person name="Woyke T."/>
        </authorList>
    </citation>
    <scope>NUCLEOTIDE SEQUENCE</scope>
    <source>
        <strain evidence="2">GVMAG-M-3300023179-71</strain>
    </source>
</reference>
<name>A0A6C0H4W5_9ZZZZ</name>
<proteinExistence type="predicted"/>
<accession>A0A6C0H4W5</accession>
<keyword evidence="1" id="KW-0472">Membrane</keyword>
<dbReference type="EMBL" id="MN739880">
    <property type="protein sequence ID" value="QHT75602.1"/>
    <property type="molecule type" value="Genomic_DNA"/>
</dbReference>
<organism evidence="2">
    <name type="scientific">viral metagenome</name>
    <dbReference type="NCBI Taxonomy" id="1070528"/>
    <lineage>
        <taxon>unclassified sequences</taxon>
        <taxon>metagenomes</taxon>
        <taxon>organismal metagenomes</taxon>
    </lineage>
</organism>
<dbReference type="AlphaFoldDB" id="A0A6C0H4W5"/>
<keyword evidence="1" id="KW-0812">Transmembrane</keyword>
<feature type="transmembrane region" description="Helical" evidence="1">
    <location>
        <begin position="138"/>
        <end position="162"/>
    </location>
</feature>
<evidence type="ECO:0000256" key="1">
    <source>
        <dbReference type="SAM" id="Phobius"/>
    </source>
</evidence>
<protein>
    <submittedName>
        <fullName evidence="2">Uncharacterized protein</fullName>
    </submittedName>
</protein>
<evidence type="ECO:0000313" key="2">
    <source>
        <dbReference type="EMBL" id="QHT75602.1"/>
    </source>
</evidence>
<sequence>MIIFVLLLFCFNNITAYYLKTIQLPEINVSLDKKNIHKIVTNITENFISNNNVYLFDSYLSNKYYFETNKNINFNNNVKLIPIISLFPCYNFEYDYKKPFLKCYDDYNRYLIRQNILLFKKIKLNFIDNVLLKIFRNIIYEILCVVVIWNLLILIISTNFILYPFHKFININNLLEGIFILIELILKTLTHQNIFKKNKKFIKIHFKHV</sequence>
<keyword evidence="1" id="KW-1133">Transmembrane helix</keyword>